<protein>
    <submittedName>
        <fullName evidence="3">Endo/exonuclease/phosphatase domain-containing protein</fullName>
    </submittedName>
</protein>
<dbReference type="WBParaSite" id="HPBE_0002613501-mRNA-1">
    <property type="protein sequence ID" value="HPBE_0002613501-mRNA-1"/>
    <property type="gene ID" value="HPBE_0002613501"/>
</dbReference>
<dbReference type="InterPro" id="IPR005135">
    <property type="entry name" value="Endo/exonuclease/phosphatase"/>
</dbReference>
<keyword evidence="2" id="KW-1185">Reference proteome</keyword>
<name>A0A183GTW5_HELPZ</name>
<dbReference type="Proteomes" id="UP000050761">
    <property type="component" value="Unassembled WGS sequence"/>
</dbReference>
<reference evidence="3" key="1">
    <citation type="submission" date="2019-09" db="UniProtKB">
        <authorList>
            <consortium name="WormBaseParasite"/>
        </authorList>
    </citation>
    <scope>IDENTIFICATION</scope>
</reference>
<feature type="domain" description="Endonuclease/exonuclease/phosphatase" evidence="1">
    <location>
        <begin position="19"/>
        <end position="250"/>
    </location>
</feature>
<dbReference type="InterPro" id="IPR036691">
    <property type="entry name" value="Endo/exonu/phosph_ase_sf"/>
</dbReference>
<evidence type="ECO:0000313" key="2">
    <source>
        <dbReference type="Proteomes" id="UP000050761"/>
    </source>
</evidence>
<proteinExistence type="predicted"/>
<sequence length="275" mass="31161">LDRGDASGTRHGDCFLLSTYNVRSVSSNADLQALLEAASHIKYHVIALQETKSRFTDVRTLKDGTLVIRGEKVPSRNVDGVGFVVHPSIVQHVESPKILSPCLAVLRIQHARQKNISIINCYSPTSAADEAEMNAFYEQLEIVIRSEKSFYKFVVGDFNARIGKARKDEYRMGKFGICDRNENGNRLAVLISTARLFHGNSLFRKKEHCRWTWESTNGTTHAEIDHIMSNRRWCLLDTSVVPSFCTGSDHRLLRAKIRFDHKMEKSACYRSKGSK</sequence>
<organism evidence="2 3">
    <name type="scientific">Heligmosomoides polygyrus</name>
    <name type="common">Parasitic roundworm</name>
    <dbReference type="NCBI Taxonomy" id="6339"/>
    <lineage>
        <taxon>Eukaryota</taxon>
        <taxon>Metazoa</taxon>
        <taxon>Ecdysozoa</taxon>
        <taxon>Nematoda</taxon>
        <taxon>Chromadorea</taxon>
        <taxon>Rhabditida</taxon>
        <taxon>Rhabditina</taxon>
        <taxon>Rhabditomorpha</taxon>
        <taxon>Strongyloidea</taxon>
        <taxon>Heligmosomidae</taxon>
        <taxon>Heligmosomoides</taxon>
    </lineage>
</organism>
<dbReference type="GO" id="GO:0003824">
    <property type="term" value="F:catalytic activity"/>
    <property type="evidence" value="ECO:0007669"/>
    <property type="project" value="InterPro"/>
</dbReference>
<dbReference type="PANTHER" id="PTHR23227">
    <property type="entry name" value="BUCENTAUR RELATED"/>
    <property type="match status" value="1"/>
</dbReference>
<dbReference type="Pfam" id="PF03372">
    <property type="entry name" value="Exo_endo_phos"/>
    <property type="match status" value="1"/>
</dbReference>
<dbReference type="PANTHER" id="PTHR23227:SF67">
    <property type="entry name" value="CRANIOFACIAL DEVELOPMENT PROTEIN 2-LIKE"/>
    <property type="match status" value="1"/>
</dbReference>
<evidence type="ECO:0000313" key="3">
    <source>
        <dbReference type="WBParaSite" id="HPBE_0002613501-mRNA-1"/>
    </source>
</evidence>
<dbReference type="Gene3D" id="3.60.10.10">
    <property type="entry name" value="Endonuclease/exonuclease/phosphatase"/>
    <property type="match status" value="1"/>
</dbReference>
<dbReference type="CDD" id="cd09076">
    <property type="entry name" value="L1-EN"/>
    <property type="match status" value="1"/>
</dbReference>
<dbReference type="AlphaFoldDB" id="A0A183GTW5"/>
<dbReference type="InterPro" id="IPR027124">
    <property type="entry name" value="Swc5/CFDP1/2"/>
</dbReference>
<accession>A0A183GTW5</accession>
<dbReference type="SUPFAM" id="SSF56219">
    <property type="entry name" value="DNase I-like"/>
    <property type="match status" value="1"/>
</dbReference>
<evidence type="ECO:0000259" key="1">
    <source>
        <dbReference type="Pfam" id="PF03372"/>
    </source>
</evidence>